<dbReference type="Proteomes" id="UP001152607">
    <property type="component" value="Unassembled WGS sequence"/>
</dbReference>
<dbReference type="EMBL" id="CAOQHR010000002">
    <property type="protein sequence ID" value="CAI6330016.1"/>
    <property type="molecule type" value="Genomic_DNA"/>
</dbReference>
<proteinExistence type="predicted"/>
<dbReference type="GO" id="GO:0005680">
    <property type="term" value="C:anaphase-promoting complex"/>
    <property type="evidence" value="ECO:0007669"/>
    <property type="project" value="InterPro"/>
</dbReference>
<name>A0A9W4XN47_9PLEO</name>
<evidence type="ECO:0000313" key="2">
    <source>
        <dbReference type="EMBL" id="CAI6330016.1"/>
    </source>
</evidence>
<evidence type="ECO:0008006" key="4">
    <source>
        <dbReference type="Google" id="ProtNLM"/>
    </source>
</evidence>
<dbReference type="GO" id="GO:0031145">
    <property type="term" value="P:anaphase-promoting complex-dependent catabolic process"/>
    <property type="evidence" value="ECO:0007669"/>
    <property type="project" value="InterPro"/>
</dbReference>
<feature type="compositionally biased region" description="Polar residues" evidence="1">
    <location>
        <begin position="176"/>
        <end position="189"/>
    </location>
</feature>
<feature type="compositionally biased region" description="Polar residues" evidence="1">
    <location>
        <begin position="279"/>
        <end position="294"/>
    </location>
</feature>
<gene>
    <name evidence="2" type="ORF">PDIGIT_LOCUS4183</name>
</gene>
<keyword evidence="3" id="KW-1185">Reference proteome</keyword>
<organism evidence="2 3">
    <name type="scientific">Periconia digitata</name>
    <dbReference type="NCBI Taxonomy" id="1303443"/>
    <lineage>
        <taxon>Eukaryota</taxon>
        <taxon>Fungi</taxon>
        <taxon>Dikarya</taxon>
        <taxon>Ascomycota</taxon>
        <taxon>Pezizomycotina</taxon>
        <taxon>Dothideomycetes</taxon>
        <taxon>Pleosporomycetidae</taxon>
        <taxon>Pleosporales</taxon>
        <taxon>Massarineae</taxon>
        <taxon>Periconiaceae</taxon>
        <taxon>Periconia</taxon>
    </lineage>
</organism>
<comment type="caution">
    <text evidence="2">The sequence shown here is derived from an EMBL/GenBank/DDBJ whole genome shotgun (WGS) entry which is preliminary data.</text>
</comment>
<dbReference type="AlphaFoldDB" id="A0A9W4XN47"/>
<dbReference type="Pfam" id="PF05841">
    <property type="entry name" value="Apc15p"/>
    <property type="match status" value="1"/>
</dbReference>
<feature type="compositionally biased region" description="Acidic residues" evidence="1">
    <location>
        <begin position="135"/>
        <end position="175"/>
    </location>
</feature>
<protein>
    <recommendedName>
        <fullName evidence="4">Apc15p protein-domain-containing protein</fullName>
    </recommendedName>
</protein>
<dbReference type="OrthoDB" id="5320532at2759"/>
<evidence type="ECO:0000313" key="3">
    <source>
        <dbReference type="Proteomes" id="UP001152607"/>
    </source>
</evidence>
<dbReference type="InterPro" id="IPR008402">
    <property type="entry name" value="APC_su15/mnd2"/>
</dbReference>
<evidence type="ECO:0000256" key="1">
    <source>
        <dbReference type="SAM" id="MobiDB-lite"/>
    </source>
</evidence>
<accession>A0A9W4XN47</accession>
<reference evidence="2" key="1">
    <citation type="submission" date="2023-01" db="EMBL/GenBank/DDBJ databases">
        <authorList>
            <person name="Van Ghelder C."/>
            <person name="Rancurel C."/>
        </authorList>
    </citation>
    <scope>NUCLEOTIDE SEQUENCE</scope>
    <source>
        <strain evidence="2">CNCM I-4278</strain>
    </source>
</reference>
<feature type="region of interest" description="Disordered" evidence="1">
    <location>
        <begin position="121"/>
        <end position="294"/>
    </location>
</feature>
<feature type="compositionally biased region" description="Polar residues" evidence="1">
    <location>
        <begin position="238"/>
        <end position="248"/>
    </location>
</feature>
<sequence length="334" mass="37027">MLSIPTIPPRADSSLWPSLRTTHPIIYDDAPSSPANPNHQRASHPQHDHHYNSSRGLLAQLSSEENKISQRKLNIQRYGATWIRPPGVLKTFQASEDEKAEREEQEALARREQAMMDLQAAQQETANAEAREGAEDMEDVEGERDLDDEVPEAEADESDMSESEDESDSDSEVEEGNTTRQTADVTFNEDSFIEGSMLEGHVSQMLAMEEASMSGTLQEERDLDEDIPEAGSYEHTDSSLIDSSSENEGPSSAFRAPPPPPNRRRSNRRSSGAAFIRRNVQTQTPPQVGRNTRLSMEYEGSSSILDGSSFLRSSPAAARASLRGRLFNTRPPGR</sequence>
<feature type="region of interest" description="Disordered" evidence="1">
    <location>
        <begin position="24"/>
        <end position="52"/>
    </location>
</feature>